<reference evidence="8 9" key="1">
    <citation type="submission" date="2018-04" db="EMBL/GenBank/DDBJ databases">
        <authorList>
            <person name="Go L.Y."/>
            <person name="Mitchell J.A."/>
        </authorList>
    </citation>
    <scope>NUCLEOTIDE SEQUENCE [LARGE SCALE GENOMIC DNA]</scope>
    <source>
        <strain evidence="8">ULC066bin1</strain>
    </source>
</reference>
<comment type="caution">
    <text evidence="8">The sequence shown here is derived from an EMBL/GenBank/DDBJ whole genome shotgun (WGS) entry which is preliminary data.</text>
</comment>
<keyword evidence="4" id="KW-0067">ATP-binding</keyword>
<evidence type="ECO:0000259" key="6">
    <source>
        <dbReference type="PROSITE" id="PS51192"/>
    </source>
</evidence>
<sequence>MPLYQTQNQAQTLPEQGQLVKVRGRTFAVMNVQASGMMANPIHLAKLPMHHLLTLASIEDEGLGEELEVVWELEKGAKLFEERELPYPDALDRPEVFSAFLDAVKWGAVSKSDRQSVQSPFRSGIDIEDYQLDPVVRAVQMPRVNLLIADDVGLGKTIEAGLVAQELTLRQRAHRMLIICPSSLQVQWQEQMRDKFGLDFRIVNSELMRDLRRRRGLHTNPWGHYPRLITSIDFIKRDRPLRLLRESLPSEGESIYPRRIDLLIVDEAHNIAPSAGGKYAVDSQRTGAVRFLVPHCEHKLFLSATPHNGYSESFTALLELLDSQRFAREIPPDPKQLNLIMIRRLKRELPPNWDGTPRFPDRILEAIAVPYTDAERAANRKLNEYTKLRREGATNKLEQTATEFVLKLLKKRLFSSPQAFLTTLIKHEESLKKGKNLSKRLAQPTVGLLRRQIEDIEEEFADDDLYEESTSAALATSTTLWRSLSAQEQNMLSELKAWAEQTARQTDSKAEQLLAWIDQHIRPNGQWSEERVIIFTEYRTTQKWLADLLLSRGLGQGDRLMTLYGGMNSDDREKVKAAFQTNPKVSPVRILLATDAASEGLDLQNYCSKLIHYEIPWNPNRMEQRNGRIDRHGQRADKVLIYHFVGQGYQNQVMRDVKAGDLEGDLEFLMRAALKINNIREDLGKVGPVIAAQVEEAMLGKRVRLDTAQAEKDSEPMRRLLKFERQVQKDIEKLREKLDQTRQDLRLEPSNIQSVVQVGLRLAGQPELIPIEHDPKAFYLPAFRGSWAVCNQGLAHPHTGEIRPITFDPDRARHKDDVVLAHLNHRLVQMCLRLLRAEVWLRGETKKLNRVTALQIPNSLSAEPVVVAYGRLVILGSDQQRLNEEVITVGGAIRGGKFVRLNVLELNQLLQVATPDPVPESVSQKLIGLWDVYAEPLKKSLENRMGDRQNSLQKQLADRAQQELGDIQTILEELQRSIEKEMADTAKPLQLDLFSNDEREQFERNRQSLELRLKQIPDEISKEQEIIRQRYADPQPRLFPLAIAFLVPPKLF</sequence>
<dbReference type="Pfam" id="PF00271">
    <property type="entry name" value="Helicase_C"/>
    <property type="match status" value="1"/>
</dbReference>
<dbReference type="InterPro" id="IPR027417">
    <property type="entry name" value="P-loop_NTPase"/>
</dbReference>
<feature type="domain" description="Helicase C-terminal" evidence="7">
    <location>
        <begin position="509"/>
        <end position="687"/>
    </location>
</feature>
<evidence type="ECO:0000313" key="8">
    <source>
        <dbReference type="EMBL" id="PZO35941.1"/>
    </source>
</evidence>
<dbReference type="InterPro" id="IPR057342">
    <property type="entry name" value="DEXDc_RapA"/>
</dbReference>
<dbReference type="GO" id="GO:0016787">
    <property type="term" value="F:hydrolase activity"/>
    <property type="evidence" value="ECO:0007669"/>
    <property type="project" value="UniProtKB-KW"/>
</dbReference>
<evidence type="ECO:0000256" key="1">
    <source>
        <dbReference type="ARBA" id="ARBA00022741"/>
    </source>
</evidence>
<evidence type="ECO:0000256" key="5">
    <source>
        <dbReference type="SAM" id="Coils"/>
    </source>
</evidence>
<dbReference type="InterPro" id="IPR049730">
    <property type="entry name" value="SNF2/RAD54-like_C"/>
</dbReference>
<dbReference type="EMBL" id="QBML01000047">
    <property type="protein sequence ID" value="PZO35941.1"/>
    <property type="molecule type" value="Genomic_DNA"/>
</dbReference>
<dbReference type="SMART" id="SM00487">
    <property type="entry name" value="DEXDc"/>
    <property type="match status" value="1"/>
</dbReference>
<dbReference type="Proteomes" id="UP000249467">
    <property type="component" value="Unassembled WGS sequence"/>
</dbReference>
<dbReference type="CDD" id="cd18011">
    <property type="entry name" value="DEXDc_RapA"/>
    <property type="match status" value="1"/>
</dbReference>
<dbReference type="Gene3D" id="3.40.50.300">
    <property type="entry name" value="P-loop containing nucleotide triphosphate hydrolases"/>
    <property type="match status" value="1"/>
</dbReference>
<dbReference type="InterPro" id="IPR001650">
    <property type="entry name" value="Helicase_C-like"/>
</dbReference>
<dbReference type="NCBIfam" id="NF038317">
    <property type="entry name" value="DISARM_DrmD"/>
    <property type="match status" value="1"/>
</dbReference>
<dbReference type="AlphaFoldDB" id="A0A2W4XJK3"/>
<evidence type="ECO:0000256" key="3">
    <source>
        <dbReference type="ARBA" id="ARBA00022806"/>
    </source>
</evidence>
<dbReference type="Pfam" id="PF00176">
    <property type="entry name" value="SNF2-rel_dom"/>
    <property type="match status" value="1"/>
</dbReference>
<dbReference type="CDD" id="cd18793">
    <property type="entry name" value="SF2_C_SNF"/>
    <property type="match status" value="1"/>
</dbReference>
<dbReference type="Gene3D" id="3.40.50.10810">
    <property type="entry name" value="Tandem AAA-ATPase domain"/>
    <property type="match status" value="1"/>
</dbReference>
<name>A0A2W4XJK3_9CYAN</name>
<dbReference type="SMART" id="SM00490">
    <property type="entry name" value="HELICc"/>
    <property type="match status" value="1"/>
</dbReference>
<accession>A0A2W4XJK3</accession>
<dbReference type="PANTHER" id="PTHR45766">
    <property type="entry name" value="DNA ANNEALING HELICASE AND ENDONUCLEASE ZRANB3 FAMILY MEMBER"/>
    <property type="match status" value="1"/>
</dbReference>
<protein>
    <submittedName>
        <fullName evidence="8">Helicase</fullName>
    </submittedName>
</protein>
<evidence type="ECO:0000256" key="2">
    <source>
        <dbReference type="ARBA" id="ARBA00022801"/>
    </source>
</evidence>
<dbReference type="InterPro" id="IPR014001">
    <property type="entry name" value="Helicase_ATP-bd"/>
</dbReference>
<proteinExistence type="predicted"/>
<evidence type="ECO:0000256" key="4">
    <source>
        <dbReference type="ARBA" id="ARBA00022840"/>
    </source>
</evidence>
<dbReference type="InterPro" id="IPR038718">
    <property type="entry name" value="SNF2-like_sf"/>
</dbReference>
<dbReference type="PANTHER" id="PTHR45766:SF6">
    <property type="entry name" value="SWI_SNF-RELATED MATRIX-ASSOCIATED ACTIN-DEPENDENT REGULATOR OF CHROMATIN SUBFAMILY A-LIKE PROTEIN 1"/>
    <property type="match status" value="1"/>
</dbReference>
<keyword evidence="5" id="KW-0175">Coiled coil</keyword>
<reference evidence="8 9" key="2">
    <citation type="submission" date="2018-06" db="EMBL/GenBank/DDBJ databases">
        <title>Metagenomic assembly of (sub)arctic Cyanobacteria and their associated microbiome from non-axenic cultures.</title>
        <authorList>
            <person name="Baurain D."/>
        </authorList>
    </citation>
    <scope>NUCLEOTIDE SEQUENCE [LARGE SCALE GENOMIC DNA]</scope>
    <source>
        <strain evidence="8">ULC066bin1</strain>
    </source>
</reference>
<feature type="coiled-coil region" evidence="5">
    <location>
        <begin position="957"/>
        <end position="1019"/>
    </location>
</feature>
<gene>
    <name evidence="8" type="ORF">DCF19_22765</name>
</gene>
<keyword evidence="1" id="KW-0547">Nucleotide-binding</keyword>
<dbReference type="PROSITE" id="PS51194">
    <property type="entry name" value="HELICASE_CTER"/>
    <property type="match status" value="1"/>
</dbReference>
<dbReference type="GO" id="GO:0004386">
    <property type="term" value="F:helicase activity"/>
    <property type="evidence" value="ECO:0007669"/>
    <property type="project" value="UniProtKB-KW"/>
</dbReference>
<keyword evidence="2" id="KW-0378">Hydrolase</keyword>
<organism evidence="8 9">
    <name type="scientific">Pseudanabaena frigida</name>
    <dbReference type="NCBI Taxonomy" id="945775"/>
    <lineage>
        <taxon>Bacteria</taxon>
        <taxon>Bacillati</taxon>
        <taxon>Cyanobacteriota</taxon>
        <taxon>Cyanophyceae</taxon>
        <taxon>Pseudanabaenales</taxon>
        <taxon>Pseudanabaenaceae</taxon>
        <taxon>Pseudanabaena</taxon>
    </lineage>
</organism>
<dbReference type="PROSITE" id="PS51192">
    <property type="entry name" value="HELICASE_ATP_BIND_1"/>
    <property type="match status" value="1"/>
</dbReference>
<dbReference type="SUPFAM" id="SSF52540">
    <property type="entry name" value="P-loop containing nucleoside triphosphate hydrolases"/>
    <property type="match status" value="1"/>
</dbReference>
<evidence type="ECO:0000313" key="9">
    <source>
        <dbReference type="Proteomes" id="UP000249467"/>
    </source>
</evidence>
<dbReference type="InterPro" id="IPR000330">
    <property type="entry name" value="SNF2_N"/>
</dbReference>
<feature type="domain" description="Helicase ATP-binding" evidence="6">
    <location>
        <begin position="137"/>
        <end position="324"/>
    </location>
</feature>
<dbReference type="GO" id="GO:0005524">
    <property type="term" value="F:ATP binding"/>
    <property type="evidence" value="ECO:0007669"/>
    <property type="project" value="UniProtKB-KW"/>
</dbReference>
<evidence type="ECO:0000259" key="7">
    <source>
        <dbReference type="PROSITE" id="PS51194"/>
    </source>
</evidence>
<keyword evidence="3 8" id="KW-0347">Helicase</keyword>